<organism evidence="1">
    <name type="scientific">viral metagenome</name>
    <dbReference type="NCBI Taxonomy" id="1070528"/>
    <lineage>
        <taxon>unclassified sequences</taxon>
        <taxon>metagenomes</taxon>
        <taxon>organismal metagenomes</taxon>
    </lineage>
</organism>
<reference evidence="1" key="1">
    <citation type="journal article" date="2020" name="Nature">
        <title>Giant virus diversity and host interactions through global metagenomics.</title>
        <authorList>
            <person name="Schulz F."/>
            <person name="Roux S."/>
            <person name="Paez-Espino D."/>
            <person name="Jungbluth S."/>
            <person name="Walsh D.A."/>
            <person name="Denef V.J."/>
            <person name="McMahon K.D."/>
            <person name="Konstantinidis K.T."/>
            <person name="Eloe-Fadrosh E.A."/>
            <person name="Kyrpides N.C."/>
            <person name="Woyke T."/>
        </authorList>
    </citation>
    <scope>NUCLEOTIDE SEQUENCE</scope>
    <source>
        <strain evidence="1">GVMAG-M-3300023174-102</strain>
    </source>
</reference>
<dbReference type="SUPFAM" id="SSF54427">
    <property type="entry name" value="NTF2-like"/>
    <property type="match status" value="1"/>
</dbReference>
<sequence length="151" mass="17399">MINHFSSIFNNFKFSRLNTTTNETIIYATDNWIKEVTINNDPEAVAKLFCKDGNLLGTVSRRIRTDADIKAYFNFFAKLPGIKVISKNYNITKVAPNVHINSALVQWYWNDLDKPIDTRMTFVFKHSLIFQLHSSVLPNINRRLVDISGSD</sequence>
<name>A0A6C0CZK9_9ZZZZ</name>
<protein>
    <recommendedName>
        <fullName evidence="2">SnoaL-like domain-containing protein</fullName>
    </recommendedName>
</protein>
<dbReference type="InterPro" id="IPR032710">
    <property type="entry name" value="NTF2-like_dom_sf"/>
</dbReference>
<accession>A0A6C0CZK9</accession>
<dbReference type="AlphaFoldDB" id="A0A6C0CZK9"/>
<dbReference type="EMBL" id="MN739514">
    <property type="protein sequence ID" value="QHT09707.1"/>
    <property type="molecule type" value="Genomic_DNA"/>
</dbReference>
<proteinExistence type="predicted"/>
<evidence type="ECO:0008006" key="2">
    <source>
        <dbReference type="Google" id="ProtNLM"/>
    </source>
</evidence>
<dbReference type="Gene3D" id="3.10.450.50">
    <property type="match status" value="1"/>
</dbReference>
<evidence type="ECO:0000313" key="1">
    <source>
        <dbReference type="EMBL" id="QHT09707.1"/>
    </source>
</evidence>